<feature type="region of interest" description="Disordered" evidence="4">
    <location>
        <begin position="27"/>
        <end position="153"/>
    </location>
</feature>
<feature type="domain" description="Carrier" evidence="5">
    <location>
        <begin position="1099"/>
        <end position="1176"/>
    </location>
</feature>
<dbReference type="SUPFAM" id="SSF56801">
    <property type="entry name" value="Acetyl-CoA synthetase-like"/>
    <property type="match status" value="1"/>
</dbReference>
<dbReference type="PROSITE" id="PS00012">
    <property type="entry name" value="PHOSPHOPANTETHEINE"/>
    <property type="match status" value="1"/>
</dbReference>
<dbReference type="Gene3D" id="1.10.1200.10">
    <property type="entry name" value="ACP-like"/>
    <property type="match status" value="1"/>
</dbReference>
<comment type="caution">
    <text evidence="6">The sequence shown here is derived from an EMBL/GenBank/DDBJ whole genome shotgun (WGS) entry which is preliminary data.</text>
</comment>
<dbReference type="Pfam" id="PF00501">
    <property type="entry name" value="AMP-binding"/>
    <property type="match status" value="1"/>
</dbReference>
<dbReference type="CDD" id="cd05930">
    <property type="entry name" value="A_NRPS"/>
    <property type="match status" value="1"/>
</dbReference>
<proteinExistence type="predicted"/>
<dbReference type="GO" id="GO:0031177">
    <property type="term" value="F:phosphopantetheine binding"/>
    <property type="evidence" value="ECO:0007669"/>
    <property type="project" value="TreeGrafter"/>
</dbReference>
<dbReference type="Gene3D" id="3.40.50.1820">
    <property type="entry name" value="alpha/beta hydrolase"/>
    <property type="match status" value="1"/>
</dbReference>
<evidence type="ECO:0000313" key="6">
    <source>
        <dbReference type="EMBL" id="TYR65169.1"/>
    </source>
</evidence>
<keyword evidence="7" id="KW-1185">Reference proteome</keyword>
<protein>
    <submittedName>
        <fullName evidence="6">Amino acid adenylation domain-containing protein</fullName>
    </submittedName>
</protein>
<dbReference type="InterPro" id="IPR020845">
    <property type="entry name" value="AMP-binding_CS"/>
</dbReference>
<comment type="cofactor">
    <cofactor evidence="1">
        <name>pantetheine 4'-phosphate</name>
        <dbReference type="ChEBI" id="CHEBI:47942"/>
    </cofactor>
</comment>
<evidence type="ECO:0000313" key="7">
    <source>
        <dbReference type="Proteomes" id="UP000323242"/>
    </source>
</evidence>
<dbReference type="Pfam" id="PF00975">
    <property type="entry name" value="Thioesterase"/>
    <property type="match status" value="1"/>
</dbReference>
<dbReference type="PANTHER" id="PTHR45527">
    <property type="entry name" value="NONRIBOSOMAL PEPTIDE SYNTHETASE"/>
    <property type="match status" value="1"/>
</dbReference>
<evidence type="ECO:0000256" key="3">
    <source>
        <dbReference type="ARBA" id="ARBA00022553"/>
    </source>
</evidence>
<dbReference type="Gene3D" id="2.30.38.10">
    <property type="entry name" value="Luciferase, Domain 3"/>
    <property type="match status" value="1"/>
</dbReference>
<gene>
    <name evidence="6" type="ORF">FY004_07540</name>
</gene>
<dbReference type="InterPro" id="IPR025110">
    <property type="entry name" value="AMP-bd_C"/>
</dbReference>
<organism evidence="6 7">
    <name type="scientific">Streptomyces parvus</name>
    <dbReference type="NCBI Taxonomy" id="66428"/>
    <lineage>
        <taxon>Bacteria</taxon>
        <taxon>Bacillati</taxon>
        <taxon>Actinomycetota</taxon>
        <taxon>Actinomycetes</taxon>
        <taxon>Kitasatosporales</taxon>
        <taxon>Streptomycetaceae</taxon>
        <taxon>Streptomyces</taxon>
    </lineage>
</organism>
<dbReference type="Gene3D" id="3.30.559.10">
    <property type="entry name" value="Chloramphenicol acetyltransferase-like domain"/>
    <property type="match status" value="1"/>
</dbReference>
<evidence type="ECO:0000259" key="5">
    <source>
        <dbReference type="PROSITE" id="PS50075"/>
    </source>
</evidence>
<dbReference type="Gene3D" id="3.30.300.30">
    <property type="match status" value="1"/>
</dbReference>
<dbReference type="EMBL" id="VSZQ01000029">
    <property type="protein sequence ID" value="TYR65169.1"/>
    <property type="molecule type" value="Genomic_DNA"/>
</dbReference>
<dbReference type="InterPro" id="IPR000873">
    <property type="entry name" value="AMP-dep_synth/lig_dom"/>
</dbReference>
<dbReference type="Proteomes" id="UP000323242">
    <property type="component" value="Unassembled WGS sequence"/>
</dbReference>
<accession>A0A5D4JLE4</accession>
<dbReference type="InterPro" id="IPR006162">
    <property type="entry name" value="Ppantetheine_attach_site"/>
</dbReference>
<reference evidence="6 7" key="1">
    <citation type="submission" date="2019-08" db="EMBL/GenBank/DDBJ databases">
        <title>Draft genome for granaticin producer strain Streptomyces parvus C05.</title>
        <authorList>
            <person name="Gonzalez-Pimentel J.L."/>
        </authorList>
    </citation>
    <scope>NUCLEOTIDE SEQUENCE [LARGE SCALE GENOMIC DNA]</scope>
    <source>
        <strain evidence="6 7">C05</strain>
    </source>
</reference>
<feature type="region of interest" description="Disordered" evidence="4">
    <location>
        <begin position="328"/>
        <end position="358"/>
    </location>
</feature>
<dbReference type="SMART" id="SM00824">
    <property type="entry name" value="PKS_TE"/>
    <property type="match status" value="1"/>
</dbReference>
<dbReference type="NCBIfam" id="TIGR01733">
    <property type="entry name" value="AA-adenyl-dom"/>
    <property type="match status" value="1"/>
</dbReference>
<keyword evidence="2" id="KW-0596">Phosphopantetheine</keyword>
<dbReference type="SUPFAM" id="SSF47336">
    <property type="entry name" value="ACP-like"/>
    <property type="match status" value="1"/>
</dbReference>
<dbReference type="InterPro" id="IPR020802">
    <property type="entry name" value="TesA-like"/>
</dbReference>
<dbReference type="Gene3D" id="3.40.50.980">
    <property type="match status" value="2"/>
</dbReference>
<evidence type="ECO:0000256" key="1">
    <source>
        <dbReference type="ARBA" id="ARBA00001957"/>
    </source>
</evidence>
<dbReference type="InterPro" id="IPR010071">
    <property type="entry name" value="AA_adenyl_dom"/>
</dbReference>
<keyword evidence="3" id="KW-0597">Phosphoprotein</keyword>
<dbReference type="Pfam" id="PF13193">
    <property type="entry name" value="AMP-binding_C"/>
    <property type="match status" value="1"/>
</dbReference>
<dbReference type="GO" id="GO:0005737">
    <property type="term" value="C:cytoplasm"/>
    <property type="evidence" value="ECO:0007669"/>
    <property type="project" value="TreeGrafter"/>
</dbReference>
<feature type="compositionally biased region" description="Basic residues" evidence="4">
    <location>
        <begin position="57"/>
        <end position="74"/>
    </location>
</feature>
<dbReference type="GO" id="GO:0008610">
    <property type="term" value="P:lipid biosynthetic process"/>
    <property type="evidence" value="ECO:0007669"/>
    <property type="project" value="UniProtKB-ARBA"/>
</dbReference>
<dbReference type="PROSITE" id="PS00455">
    <property type="entry name" value="AMP_BINDING"/>
    <property type="match status" value="1"/>
</dbReference>
<dbReference type="Pfam" id="PF00550">
    <property type="entry name" value="PP-binding"/>
    <property type="match status" value="1"/>
</dbReference>
<dbReference type="GO" id="GO:0044550">
    <property type="term" value="P:secondary metabolite biosynthetic process"/>
    <property type="evidence" value="ECO:0007669"/>
    <property type="project" value="TreeGrafter"/>
</dbReference>
<dbReference type="InterPro" id="IPR001031">
    <property type="entry name" value="Thioesterase"/>
</dbReference>
<name>A0A5D4JLE4_9ACTN</name>
<dbReference type="PANTHER" id="PTHR45527:SF1">
    <property type="entry name" value="FATTY ACID SYNTHASE"/>
    <property type="match status" value="1"/>
</dbReference>
<dbReference type="InterPro" id="IPR029058">
    <property type="entry name" value="AB_hydrolase_fold"/>
</dbReference>
<dbReference type="InterPro" id="IPR036736">
    <property type="entry name" value="ACP-like_sf"/>
</dbReference>
<dbReference type="GO" id="GO:0043041">
    <property type="term" value="P:amino acid activation for nonribosomal peptide biosynthetic process"/>
    <property type="evidence" value="ECO:0007669"/>
    <property type="project" value="TreeGrafter"/>
</dbReference>
<dbReference type="InterPro" id="IPR009081">
    <property type="entry name" value="PP-bd_ACP"/>
</dbReference>
<dbReference type="PROSITE" id="PS50075">
    <property type="entry name" value="CARRIER"/>
    <property type="match status" value="1"/>
</dbReference>
<dbReference type="InterPro" id="IPR045851">
    <property type="entry name" value="AMP-bd_C_sf"/>
</dbReference>
<dbReference type="Pfam" id="PF00668">
    <property type="entry name" value="Condensation"/>
    <property type="match status" value="1"/>
</dbReference>
<evidence type="ECO:0000256" key="2">
    <source>
        <dbReference type="ARBA" id="ARBA00022450"/>
    </source>
</evidence>
<dbReference type="SUPFAM" id="SSF52777">
    <property type="entry name" value="CoA-dependent acyltransferases"/>
    <property type="match status" value="2"/>
</dbReference>
<sequence>MPRRRSLLHLAGRDTAHQLCAIRSDRASGDRPAHLVQPGTALAPVLPRRRDAPGRQRGLRRGRHAPQLLLRRRLRDPGRGHGGDSAGLRRGRTCPALGSRRRDDARQPPDGARPQPLPGRASPAGGHGRNDHLPGSGGAAVTDETETVEGYGASSRQRIVHHFGRAGFHATAQAMLAVDRPLTGREAAQAVDALVARHDILRTGITVPPGTQTPLQVVADRCEVGWNHHDLRATDEKTRRERLAAIAEHARHQVLAPDKAPTMHCVLADLPGDRCGLLLTTHAVRADRRSFAILAEELAGILRGEGPADEPVQYVQFAEWEETLEVRPTAPAPDPAGAAEHGRPEWPEAAGGHDTGHGVVRVRMDDGLATRLRQYATRHAVSPQAVLFTAFRVLLGRTAGAQGSGAAFLIDGREQHEDLKDAVGPYTAWAGKAPLSTLATPFGQLVTETHAWLDRALPGEEPAVDGRTVPWDHAFEFHDGEPATTAVSLEWTDVVMEPHVLRLVVRDSGSSPATELVLDWHHDRARLAGRFTTMLAERLFTLLSGALADDTQPTGSIRLIGAEELHFLTKEFHTSTGTGNGGTGLPVHRAVHARAAADPDRTAVVAADRTLTYGRLDGMARRLAARLRELGVGPETPVGIRLEHLAALPVAVLGVLNAGAAYVPLDPGHPTERAARLLAHTSCEVLLTTDRLDRPEFDGTVLVTDDLDALAGLPEPGRLAGDSVGDDHLAYIMHTSGSSGVPKGVMVQHGALANYLTWSAGHYLDGPDGGSVVHSSIAFDLTVTSLLSPLVAGRSVRLLAHAQTDPLELARVIEADPTATLIKLTPSHLRILNQARKDLPFPVAGRTLVVGGEALTADLLENWKDCRIVNEYGPTETVVGCCVHEAVPGGEPSLSVPIGSPISGARLHVLDEEMEPVPVASPGELYIGGDVVSRGYFNAPDLTAERFVPDPFATRPGSRLYRTGDLVCHLPEGGLRYLGRSDAQLKLRGFRIEPGEVEAVLRRHEAVADAAVTLTGPPETPELCAYLVQAGDMPPSAESVHRHAAEQLPEHMVPTRWQWLGTLPLTRNGKVDTAALPAPGPAAAGTADDMDATASVVAAPKDSVELTLLLICEELLGRTGLGVRDDFFDAGGHSLLAVRLVAKAETVLGVSIPLSELFKDEVVSVERLAAMVRERSTPGGRPDPLVRLSSAKGPRSPLFLVHPGGGHVLGYRDLALAVGADRPVYAFQDPSVGAGPHQSVPELAETYRTRLIEACPDGPFLLAGWSFGGLVAFELARRLTAGGRAPQGLVLVDSYPAQPAATGAELVRGFAEEAGRVLGIDLDPTGADLDGLPAEEAVHAMMTRAIREGRVPGDLGVRHVTEMFRLHVAHLRAAEVFSPTGAARVGETHLVQAAAQDRAERDRAARLWQDMTDGPVVRHLLPGGHYSLLRAPQVRGLAELIAALDGAGSAS</sequence>
<dbReference type="Gene3D" id="3.30.559.30">
    <property type="entry name" value="Nonribosomal peptide synthetase, condensation domain"/>
    <property type="match status" value="1"/>
</dbReference>
<evidence type="ECO:0000256" key="4">
    <source>
        <dbReference type="SAM" id="MobiDB-lite"/>
    </source>
</evidence>
<dbReference type="InterPro" id="IPR001242">
    <property type="entry name" value="Condensation_dom"/>
</dbReference>
<dbReference type="SUPFAM" id="SSF53474">
    <property type="entry name" value="alpha/beta-Hydrolases"/>
    <property type="match status" value="1"/>
</dbReference>
<dbReference type="GO" id="GO:0003824">
    <property type="term" value="F:catalytic activity"/>
    <property type="evidence" value="ECO:0007669"/>
    <property type="project" value="InterPro"/>
</dbReference>
<dbReference type="InterPro" id="IPR023213">
    <property type="entry name" value="CAT-like_dom_sf"/>
</dbReference>